<sequence>MTLKKEDNLVSIGGGKTIFSLVVIIILATRILPVPLGPPPDPEFPHFSNVTSGTAGGFFKARRRGNPHNVLPGTVQGRSQGGFLDMNESPLPSHPLPRPSNSRTFSAERTSKP</sequence>
<keyword evidence="4" id="KW-1185">Reference proteome</keyword>
<evidence type="ECO:0000256" key="1">
    <source>
        <dbReference type="SAM" id="MobiDB-lite"/>
    </source>
</evidence>
<keyword evidence="2" id="KW-0812">Transmembrane</keyword>
<dbReference type="EMBL" id="BMAO01009854">
    <property type="protein sequence ID" value="GFR33822.1"/>
    <property type="molecule type" value="Genomic_DNA"/>
</dbReference>
<feature type="compositionally biased region" description="Polar residues" evidence="1">
    <location>
        <begin position="104"/>
        <end position="113"/>
    </location>
</feature>
<keyword evidence="2" id="KW-0472">Membrane</keyword>
<proteinExistence type="predicted"/>
<evidence type="ECO:0000313" key="3">
    <source>
        <dbReference type="EMBL" id="GFR33822.1"/>
    </source>
</evidence>
<name>A0A8X6M6H9_TRICU</name>
<feature type="transmembrane region" description="Helical" evidence="2">
    <location>
        <begin position="12"/>
        <end position="32"/>
    </location>
</feature>
<gene>
    <name evidence="3" type="ORF">TNCT_351261</name>
</gene>
<evidence type="ECO:0000256" key="2">
    <source>
        <dbReference type="SAM" id="Phobius"/>
    </source>
</evidence>
<accession>A0A8X6M6H9</accession>
<reference evidence="3" key="1">
    <citation type="submission" date="2020-07" db="EMBL/GenBank/DDBJ databases">
        <title>Multicomponent nature underlies the extraordinary mechanical properties of spider dragline silk.</title>
        <authorList>
            <person name="Kono N."/>
            <person name="Nakamura H."/>
            <person name="Mori M."/>
            <person name="Yoshida Y."/>
            <person name="Ohtoshi R."/>
            <person name="Malay A.D."/>
            <person name="Moran D.A.P."/>
            <person name="Tomita M."/>
            <person name="Numata K."/>
            <person name="Arakawa K."/>
        </authorList>
    </citation>
    <scope>NUCLEOTIDE SEQUENCE</scope>
</reference>
<protein>
    <submittedName>
        <fullName evidence="3">Uncharacterized protein</fullName>
    </submittedName>
</protein>
<comment type="caution">
    <text evidence="3">The sequence shown here is derived from an EMBL/GenBank/DDBJ whole genome shotgun (WGS) entry which is preliminary data.</text>
</comment>
<feature type="region of interest" description="Disordered" evidence="1">
    <location>
        <begin position="62"/>
        <end position="113"/>
    </location>
</feature>
<dbReference type="AlphaFoldDB" id="A0A8X6M6H9"/>
<evidence type="ECO:0000313" key="4">
    <source>
        <dbReference type="Proteomes" id="UP000887116"/>
    </source>
</evidence>
<dbReference type="Proteomes" id="UP000887116">
    <property type="component" value="Unassembled WGS sequence"/>
</dbReference>
<organism evidence="3 4">
    <name type="scientific">Trichonephila clavata</name>
    <name type="common">Joro spider</name>
    <name type="synonym">Nephila clavata</name>
    <dbReference type="NCBI Taxonomy" id="2740835"/>
    <lineage>
        <taxon>Eukaryota</taxon>
        <taxon>Metazoa</taxon>
        <taxon>Ecdysozoa</taxon>
        <taxon>Arthropoda</taxon>
        <taxon>Chelicerata</taxon>
        <taxon>Arachnida</taxon>
        <taxon>Araneae</taxon>
        <taxon>Araneomorphae</taxon>
        <taxon>Entelegynae</taxon>
        <taxon>Araneoidea</taxon>
        <taxon>Nephilidae</taxon>
        <taxon>Trichonephila</taxon>
    </lineage>
</organism>
<keyword evidence="2" id="KW-1133">Transmembrane helix</keyword>